<dbReference type="SUPFAM" id="SSF51120">
    <property type="entry name" value="beta-Roll"/>
    <property type="match status" value="3"/>
</dbReference>
<organism evidence="4 5">
    <name type="scientific">Actinoplanes lutulentus</name>
    <dbReference type="NCBI Taxonomy" id="1287878"/>
    <lineage>
        <taxon>Bacteria</taxon>
        <taxon>Bacillati</taxon>
        <taxon>Actinomycetota</taxon>
        <taxon>Actinomycetes</taxon>
        <taxon>Micromonosporales</taxon>
        <taxon>Micromonosporaceae</taxon>
        <taxon>Actinoplanes</taxon>
    </lineage>
</organism>
<dbReference type="InterPro" id="IPR001343">
    <property type="entry name" value="Hemolysn_Ca-bd"/>
</dbReference>
<keyword evidence="2" id="KW-0964">Secreted</keyword>
<dbReference type="PANTHER" id="PTHR38340">
    <property type="entry name" value="S-LAYER PROTEIN"/>
    <property type="match status" value="1"/>
</dbReference>
<dbReference type="OrthoDB" id="3281695at2"/>
<name>A0A327Z104_9ACTN</name>
<dbReference type="Proteomes" id="UP000249341">
    <property type="component" value="Unassembled WGS sequence"/>
</dbReference>
<accession>A0A327Z104</accession>
<proteinExistence type="predicted"/>
<dbReference type="Gene3D" id="2.150.10.10">
    <property type="entry name" value="Serralysin-like metalloprotease, C-terminal"/>
    <property type="match status" value="4"/>
</dbReference>
<dbReference type="GO" id="GO:0005509">
    <property type="term" value="F:calcium ion binding"/>
    <property type="evidence" value="ECO:0007669"/>
    <property type="project" value="InterPro"/>
</dbReference>
<dbReference type="PROSITE" id="PS00330">
    <property type="entry name" value="HEMOLYSIN_CALCIUM"/>
    <property type="match status" value="4"/>
</dbReference>
<evidence type="ECO:0000256" key="3">
    <source>
        <dbReference type="SAM" id="MobiDB-lite"/>
    </source>
</evidence>
<dbReference type="Pfam" id="PF00353">
    <property type="entry name" value="HemolysinCabind"/>
    <property type="match status" value="6"/>
</dbReference>
<dbReference type="InterPro" id="IPR050557">
    <property type="entry name" value="RTX_toxin/Mannuronan_C5-epim"/>
</dbReference>
<keyword evidence="5" id="KW-1185">Reference proteome</keyword>
<dbReference type="AlphaFoldDB" id="A0A327Z104"/>
<comment type="caution">
    <text evidence="4">The sequence shown here is derived from an EMBL/GenBank/DDBJ whole genome shotgun (WGS) entry which is preliminary data.</text>
</comment>
<reference evidence="4 5" key="1">
    <citation type="submission" date="2018-06" db="EMBL/GenBank/DDBJ databases">
        <title>Genomic Encyclopedia of Type Strains, Phase III (KMG-III): the genomes of soil and plant-associated and newly described type strains.</title>
        <authorList>
            <person name="Whitman W."/>
        </authorList>
    </citation>
    <scope>NUCLEOTIDE SEQUENCE [LARGE SCALE GENOMIC DNA]</scope>
    <source>
        <strain evidence="4 5">CGMCC 4.7090</strain>
    </source>
</reference>
<dbReference type="PRINTS" id="PR00313">
    <property type="entry name" value="CABNDNGRPT"/>
</dbReference>
<feature type="region of interest" description="Disordered" evidence="3">
    <location>
        <begin position="261"/>
        <end position="322"/>
    </location>
</feature>
<evidence type="ECO:0000256" key="2">
    <source>
        <dbReference type="ARBA" id="ARBA00022525"/>
    </source>
</evidence>
<evidence type="ECO:0000313" key="5">
    <source>
        <dbReference type="Proteomes" id="UP000249341"/>
    </source>
</evidence>
<protein>
    <submittedName>
        <fullName evidence="4">Hemolysin type calcium-binding protein</fullName>
    </submittedName>
</protein>
<evidence type="ECO:0000313" key="4">
    <source>
        <dbReference type="EMBL" id="RAK27249.1"/>
    </source>
</evidence>
<gene>
    <name evidence="4" type="ORF">B0I29_124139</name>
</gene>
<evidence type="ECO:0000256" key="1">
    <source>
        <dbReference type="ARBA" id="ARBA00004613"/>
    </source>
</evidence>
<comment type="subcellular location">
    <subcellularLocation>
        <location evidence="1">Secreted</location>
    </subcellularLocation>
</comment>
<feature type="region of interest" description="Disordered" evidence="3">
    <location>
        <begin position="348"/>
        <end position="369"/>
    </location>
</feature>
<dbReference type="GO" id="GO:0005576">
    <property type="term" value="C:extracellular region"/>
    <property type="evidence" value="ECO:0007669"/>
    <property type="project" value="UniProtKB-SubCell"/>
</dbReference>
<dbReference type="EMBL" id="QLMJ01000024">
    <property type="protein sequence ID" value="RAK27249.1"/>
    <property type="molecule type" value="Genomic_DNA"/>
</dbReference>
<dbReference type="InterPro" id="IPR011049">
    <property type="entry name" value="Serralysin-like_metalloprot_C"/>
</dbReference>
<feature type="compositionally biased region" description="Basic and acidic residues" evidence="3">
    <location>
        <begin position="354"/>
        <end position="366"/>
    </location>
</feature>
<dbReference type="InterPro" id="IPR018511">
    <property type="entry name" value="Hemolysin-typ_Ca-bd_CS"/>
</dbReference>
<sequence length="464" mass="47113">MAVGAAGTPALAASTGVASVSGTTVTYKAGQQKTNAVTITRSGRTVTIDDRVTVKAGKGCKKVKGDRTRVRCTTATAPTRIKVFLYDRNDSLKNKTSIKTFGYAGTGDDKLTGGSAADRLVGDSGNDQIWGGAGNDSLDGGAGNDRITGGAGNDKEYGSTGNDTFAQVRSGRVDSDVMRGGPGRDTVSYATRTATVWISADSTTADDGQSRENDTVHTDVEVLIGGRGPDFLRAGDTASALYGNDGNDRITGGLGNDLLNGGNGADQVNGSAGDDRLQGGAGNDQLTGWSGDDLLDGGAGDDYLSGDDPDLETSVPIGTDMIRGGSGADRVDYNGHARPVVVDLDGVTGDDGQEGEHDTVGSDVEHLNGSPQSDVLTGNSAANYIIGGFGDDVIRGGGGTDTLYGGDGADLIHGEAGDDELVGGQDIGAEKPDLLDGGAGATQLGDLCLATDPDRTLDCERFTR</sequence>
<dbReference type="PANTHER" id="PTHR38340:SF1">
    <property type="entry name" value="S-LAYER PROTEIN"/>
    <property type="match status" value="1"/>
</dbReference>
<feature type="region of interest" description="Disordered" evidence="3">
    <location>
        <begin position="131"/>
        <end position="186"/>
    </location>
</feature>
<dbReference type="RefSeq" id="WP_111654179.1">
    <property type="nucleotide sequence ID" value="NZ_JACHWI010000005.1"/>
</dbReference>